<dbReference type="InterPro" id="IPR000477">
    <property type="entry name" value="RT_dom"/>
</dbReference>
<evidence type="ECO:0000259" key="2">
    <source>
        <dbReference type="Pfam" id="PF00078"/>
    </source>
</evidence>
<feature type="region of interest" description="Disordered" evidence="1">
    <location>
        <begin position="49"/>
        <end position="93"/>
    </location>
</feature>
<dbReference type="AlphaFoldDB" id="A0A9R1X232"/>
<dbReference type="PANTHER" id="PTHR24559">
    <property type="entry name" value="TRANSPOSON TY3-I GAG-POL POLYPROTEIN"/>
    <property type="match status" value="1"/>
</dbReference>
<sequence>MVDRSDIMVLGAFISGLRPGRLFKDLIAKPPTSLEDLFTQTYNFIRAEEANKENRLQESPRETRQHPTYKDKHFPRGATRHTESHKDHGHDTNDCIDLRQEIEACIWKGRMAHLAKGVKTDNHNQHTRPLGSKDTQEDWSRKMGNDSKPRNEIQMVQTMNAKAKSSSIAIVRGEQLHSNICNQISQKREHQEETSIAEVVEHIILNDEQPEQTLAIAANLPKVLKSKLQELLQFKKYIFAWTPADMIGIPRELAEHKLNIHPRTFPVCHKKRVIAKERSEAITTEMHTKVTIKYVWPRRMKKKTSFHTEQGTFCYVKMSFGLKNVGATYQRLMDNVFSDQPGRNIEVYVDDMVIKSKNENYLISDIAETFNTLNKANMKLNPKKYTFWVETGQFLGYVITNKGI</sequence>
<feature type="domain" description="Reverse transcriptase" evidence="2">
    <location>
        <begin position="297"/>
        <end position="399"/>
    </location>
</feature>
<dbReference type="InterPro" id="IPR043128">
    <property type="entry name" value="Rev_trsase/Diguanyl_cyclase"/>
</dbReference>
<proteinExistence type="predicted"/>
<keyword evidence="4" id="KW-1185">Reference proteome</keyword>
<evidence type="ECO:0000256" key="1">
    <source>
        <dbReference type="SAM" id="MobiDB-lite"/>
    </source>
</evidence>
<evidence type="ECO:0000313" key="3">
    <source>
        <dbReference type="EMBL" id="KAJ0195274.1"/>
    </source>
</evidence>
<name>A0A9R1X232_LACSA</name>
<dbReference type="InterPro" id="IPR043502">
    <property type="entry name" value="DNA/RNA_pol_sf"/>
</dbReference>
<feature type="region of interest" description="Disordered" evidence="1">
    <location>
        <begin position="119"/>
        <end position="148"/>
    </location>
</feature>
<feature type="compositionally biased region" description="Basic and acidic residues" evidence="1">
    <location>
        <begin position="134"/>
        <end position="148"/>
    </location>
</feature>
<dbReference type="PANTHER" id="PTHR24559:SF444">
    <property type="entry name" value="REVERSE TRANSCRIPTASE DOMAIN-CONTAINING PROTEIN"/>
    <property type="match status" value="1"/>
</dbReference>
<dbReference type="Proteomes" id="UP000235145">
    <property type="component" value="Unassembled WGS sequence"/>
</dbReference>
<dbReference type="CDD" id="cd01647">
    <property type="entry name" value="RT_LTR"/>
    <property type="match status" value="1"/>
</dbReference>
<gene>
    <name evidence="3" type="ORF">LSAT_V11C700375530</name>
</gene>
<dbReference type="Gene3D" id="3.30.70.270">
    <property type="match status" value="1"/>
</dbReference>
<dbReference type="Pfam" id="PF00078">
    <property type="entry name" value="RVT_1"/>
    <property type="match status" value="1"/>
</dbReference>
<dbReference type="EMBL" id="NBSK02000007">
    <property type="protein sequence ID" value="KAJ0195274.1"/>
    <property type="molecule type" value="Genomic_DNA"/>
</dbReference>
<dbReference type="SUPFAM" id="SSF56672">
    <property type="entry name" value="DNA/RNA polymerases"/>
    <property type="match status" value="1"/>
</dbReference>
<comment type="caution">
    <text evidence="3">The sequence shown here is derived from an EMBL/GenBank/DDBJ whole genome shotgun (WGS) entry which is preliminary data.</text>
</comment>
<organism evidence="3 4">
    <name type="scientific">Lactuca sativa</name>
    <name type="common">Garden lettuce</name>
    <dbReference type="NCBI Taxonomy" id="4236"/>
    <lineage>
        <taxon>Eukaryota</taxon>
        <taxon>Viridiplantae</taxon>
        <taxon>Streptophyta</taxon>
        <taxon>Embryophyta</taxon>
        <taxon>Tracheophyta</taxon>
        <taxon>Spermatophyta</taxon>
        <taxon>Magnoliopsida</taxon>
        <taxon>eudicotyledons</taxon>
        <taxon>Gunneridae</taxon>
        <taxon>Pentapetalae</taxon>
        <taxon>asterids</taxon>
        <taxon>campanulids</taxon>
        <taxon>Asterales</taxon>
        <taxon>Asteraceae</taxon>
        <taxon>Cichorioideae</taxon>
        <taxon>Cichorieae</taxon>
        <taxon>Lactucinae</taxon>
        <taxon>Lactuca</taxon>
    </lineage>
</organism>
<accession>A0A9R1X232</accession>
<protein>
    <recommendedName>
        <fullName evidence="2">Reverse transcriptase domain-containing protein</fullName>
    </recommendedName>
</protein>
<evidence type="ECO:0000313" key="4">
    <source>
        <dbReference type="Proteomes" id="UP000235145"/>
    </source>
</evidence>
<dbReference type="InterPro" id="IPR053134">
    <property type="entry name" value="RNA-dir_DNA_polymerase"/>
</dbReference>
<reference evidence="3 4" key="1">
    <citation type="journal article" date="2017" name="Nat. Commun.">
        <title>Genome assembly with in vitro proximity ligation data and whole-genome triplication in lettuce.</title>
        <authorList>
            <person name="Reyes-Chin-Wo S."/>
            <person name="Wang Z."/>
            <person name="Yang X."/>
            <person name="Kozik A."/>
            <person name="Arikit S."/>
            <person name="Song C."/>
            <person name="Xia L."/>
            <person name="Froenicke L."/>
            <person name="Lavelle D.O."/>
            <person name="Truco M.J."/>
            <person name="Xia R."/>
            <person name="Zhu S."/>
            <person name="Xu C."/>
            <person name="Xu H."/>
            <person name="Xu X."/>
            <person name="Cox K."/>
            <person name="Korf I."/>
            <person name="Meyers B.C."/>
            <person name="Michelmore R.W."/>
        </authorList>
    </citation>
    <scope>NUCLEOTIDE SEQUENCE [LARGE SCALE GENOMIC DNA]</scope>
    <source>
        <strain evidence="4">cv. Salinas</strain>
        <tissue evidence="3">Seedlings</tissue>
    </source>
</reference>